<dbReference type="EMBL" id="LIAE01010339">
    <property type="protein sequence ID" value="PAV62900.1"/>
    <property type="molecule type" value="Genomic_DNA"/>
</dbReference>
<accession>A0A2A2JMH0</accession>
<keyword evidence="2" id="KW-1185">Reference proteome</keyword>
<name>A0A2A2JMH0_9BILA</name>
<dbReference type="AlphaFoldDB" id="A0A2A2JMH0"/>
<comment type="caution">
    <text evidence="1">The sequence shown here is derived from an EMBL/GenBank/DDBJ whole genome shotgun (WGS) entry which is preliminary data.</text>
</comment>
<evidence type="ECO:0000313" key="2">
    <source>
        <dbReference type="Proteomes" id="UP000218231"/>
    </source>
</evidence>
<evidence type="ECO:0000313" key="1">
    <source>
        <dbReference type="EMBL" id="PAV62900.1"/>
    </source>
</evidence>
<sequence length="412" mass="43823">MLLHFRCLHRSYQESAENTLATTVLLSEVICNGKCARLQTSIAGSYDTTTYHCVPNQICQSLELFDSCRELYFDRAVTACCCDNTNNCNVNDSSIIIPTPQPLVEFPIACYNGIFANGQAMGAVTLSVCNGQCASVQVSGTYNGQLQNATLYTCDPSSVCAALQMTNNCSSPEPGLTGCCCDTDTCINPYTGRSPGNPLYCFVGFYAAYNNYVVGASIKCDGMCASMATQYNGQLAKSYHCVPQPVCKTLELNNNCTTLTTDRDITACCCDGYNNCHVNETAVNTNSTIPANQGTPITCYNGIYVNNSPLVSPTVGACYGQCASITYSTTLSGQPNVLVIYSCDPTAVCDSLSLTNNCGTIDQTGFTSCCCNTNMCVSPGIVPSPGGLTSQLSLIASLLIPFLISVYQLVSQ</sequence>
<gene>
    <name evidence="1" type="ORF">WR25_26741</name>
</gene>
<dbReference type="OrthoDB" id="5803891at2759"/>
<dbReference type="Pfam" id="PF01684">
    <property type="entry name" value="ET"/>
    <property type="match status" value="4"/>
</dbReference>
<reference evidence="1 2" key="1">
    <citation type="journal article" date="2017" name="Curr. Biol.">
        <title>Genome architecture and evolution of a unichromosomal asexual nematode.</title>
        <authorList>
            <person name="Fradin H."/>
            <person name="Zegar C."/>
            <person name="Gutwein M."/>
            <person name="Lucas J."/>
            <person name="Kovtun M."/>
            <person name="Corcoran D."/>
            <person name="Baugh L.R."/>
            <person name="Kiontke K."/>
            <person name="Gunsalus K."/>
            <person name="Fitch D.H."/>
            <person name="Piano F."/>
        </authorList>
    </citation>
    <scope>NUCLEOTIDE SEQUENCE [LARGE SCALE GENOMIC DNA]</scope>
    <source>
        <strain evidence="1">PF1309</strain>
    </source>
</reference>
<proteinExistence type="predicted"/>
<dbReference type="Proteomes" id="UP000218231">
    <property type="component" value="Unassembled WGS sequence"/>
</dbReference>
<organism evidence="1 2">
    <name type="scientific">Diploscapter pachys</name>
    <dbReference type="NCBI Taxonomy" id="2018661"/>
    <lineage>
        <taxon>Eukaryota</taxon>
        <taxon>Metazoa</taxon>
        <taxon>Ecdysozoa</taxon>
        <taxon>Nematoda</taxon>
        <taxon>Chromadorea</taxon>
        <taxon>Rhabditida</taxon>
        <taxon>Rhabditina</taxon>
        <taxon>Rhabditomorpha</taxon>
        <taxon>Rhabditoidea</taxon>
        <taxon>Rhabditidae</taxon>
        <taxon>Diploscapter</taxon>
    </lineage>
</organism>
<protein>
    <recommendedName>
        <fullName evidence="3">ET module</fullName>
    </recommendedName>
</protein>
<dbReference type="InterPro" id="IPR002603">
    <property type="entry name" value="ET_repeat"/>
</dbReference>
<evidence type="ECO:0008006" key="3">
    <source>
        <dbReference type="Google" id="ProtNLM"/>
    </source>
</evidence>